<feature type="domain" description="HTH cro/C1-type" evidence="2">
    <location>
        <begin position="9"/>
        <end position="63"/>
    </location>
</feature>
<organism evidence="3 4">
    <name type="scientific">Hymenobacter coccineus</name>
    <dbReference type="NCBI Taxonomy" id="1908235"/>
    <lineage>
        <taxon>Bacteria</taxon>
        <taxon>Pseudomonadati</taxon>
        <taxon>Bacteroidota</taxon>
        <taxon>Cytophagia</taxon>
        <taxon>Cytophagales</taxon>
        <taxon>Hymenobacteraceae</taxon>
        <taxon>Hymenobacter</taxon>
    </lineage>
</organism>
<name>A0A1G1TH19_9BACT</name>
<sequence>MTMYFAKNLRFLRRRAELSQSELGDKLVTDYNTVSRYENGKSTPKLDALTKLAQVFGVSVEALRNQDLTQLLAAPAQPETNAPPTPRHLGEAAIRAVKHPLFVSVELDGTAASLARAVARLTAINNVLVETDEYSQ</sequence>
<accession>A0A1G1TH19</accession>
<dbReference type="GO" id="GO:0003677">
    <property type="term" value="F:DNA binding"/>
    <property type="evidence" value="ECO:0007669"/>
    <property type="project" value="UniProtKB-KW"/>
</dbReference>
<dbReference type="EMBL" id="MDZA01000188">
    <property type="protein sequence ID" value="OGX90166.1"/>
    <property type="molecule type" value="Genomic_DNA"/>
</dbReference>
<evidence type="ECO:0000256" key="1">
    <source>
        <dbReference type="ARBA" id="ARBA00023125"/>
    </source>
</evidence>
<protein>
    <recommendedName>
        <fullName evidence="2">HTH cro/C1-type domain-containing protein</fullName>
    </recommendedName>
</protein>
<proteinExistence type="predicted"/>
<dbReference type="InterPro" id="IPR001387">
    <property type="entry name" value="Cro/C1-type_HTH"/>
</dbReference>
<dbReference type="Pfam" id="PF01381">
    <property type="entry name" value="HTH_3"/>
    <property type="match status" value="1"/>
</dbReference>
<dbReference type="InterPro" id="IPR010982">
    <property type="entry name" value="Lambda_DNA-bd_dom_sf"/>
</dbReference>
<keyword evidence="1" id="KW-0238">DNA-binding</keyword>
<dbReference type="PROSITE" id="PS50943">
    <property type="entry name" value="HTH_CROC1"/>
    <property type="match status" value="1"/>
</dbReference>
<dbReference type="SMART" id="SM00530">
    <property type="entry name" value="HTH_XRE"/>
    <property type="match status" value="1"/>
</dbReference>
<dbReference type="Gene3D" id="1.10.260.40">
    <property type="entry name" value="lambda repressor-like DNA-binding domains"/>
    <property type="match status" value="1"/>
</dbReference>
<evidence type="ECO:0000313" key="4">
    <source>
        <dbReference type="Proteomes" id="UP000177506"/>
    </source>
</evidence>
<evidence type="ECO:0000313" key="3">
    <source>
        <dbReference type="EMBL" id="OGX90166.1"/>
    </source>
</evidence>
<reference evidence="3 4" key="1">
    <citation type="submission" date="2016-08" db="EMBL/GenBank/DDBJ databases">
        <title>Hymenobacter coccineus sp. nov., Hymenobacter lapidarius sp. nov. and Hymenobacter glacialis sp. nov., isolated from Antarctic soil.</title>
        <authorList>
            <person name="Sedlacek I."/>
            <person name="Kralova S."/>
            <person name="Kyrova K."/>
            <person name="Maslanova I."/>
            <person name="Stankova E."/>
            <person name="Vrbovska V."/>
            <person name="Nemec M."/>
            <person name="Bartak M."/>
            <person name="Svec P."/>
            <person name="Busse H.-J."/>
            <person name="Pantucek R."/>
        </authorList>
    </citation>
    <scope>NUCLEOTIDE SEQUENCE [LARGE SCALE GENOMIC DNA]</scope>
    <source>
        <strain evidence="3 4">CCM 8649</strain>
    </source>
</reference>
<dbReference type="CDD" id="cd00093">
    <property type="entry name" value="HTH_XRE"/>
    <property type="match status" value="1"/>
</dbReference>
<keyword evidence="4" id="KW-1185">Reference proteome</keyword>
<dbReference type="Proteomes" id="UP000177506">
    <property type="component" value="Unassembled WGS sequence"/>
</dbReference>
<gene>
    <name evidence="3" type="ORF">BEN49_07360</name>
</gene>
<comment type="caution">
    <text evidence="3">The sequence shown here is derived from an EMBL/GenBank/DDBJ whole genome shotgun (WGS) entry which is preliminary data.</text>
</comment>
<dbReference type="PANTHER" id="PTHR46558">
    <property type="entry name" value="TRACRIPTIONAL REGULATORY PROTEIN-RELATED-RELATED"/>
    <property type="match status" value="1"/>
</dbReference>
<evidence type="ECO:0000259" key="2">
    <source>
        <dbReference type="PROSITE" id="PS50943"/>
    </source>
</evidence>
<dbReference type="AlphaFoldDB" id="A0A1G1TH19"/>
<dbReference type="SUPFAM" id="SSF47413">
    <property type="entry name" value="lambda repressor-like DNA-binding domains"/>
    <property type="match status" value="1"/>
</dbReference>
<dbReference type="PANTHER" id="PTHR46558:SF13">
    <property type="entry name" value="HTH-TYPE TRANSCRIPTIONAL REGULATOR IMMR"/>
    <property type="match status" value="1"/>
</dbReference>